<reference evidence="1 2" key="1">
    <citation type="submission" date="2024-02" db="EMBL/GenBank/DDBJ databases">
        <title>A novel Gemmatimonadota bacterium.</title>
        <authorList>
            <person name="Du Z.-J."/>
            <person name="Ye Y.-Q."/>
        </authorList>
    </citation>
    <scope>NUCLEOTIDE SEQUENCE [LARGE SCALE GENOMIC DNA]</scope>
    <source>
        <strain evidence="1 2">DH-20</strain>
    </source>
</reference>
<name>A0ABU9E995_9BACT</name>
<protein>
    <recommendedName>
        <fullName evidence="3">Lipoprotein</fullName>
    </recommendedName>
</protein>
<gene>
    <name evidence="1" type="ORF">WI372_10030</name>
</gene>
<evidence type="ECO:0000313" key="2">
    <source>
        <dbReference type="Proteomes" id="UP001484239"/>
    </source>
</evidence>
<evidence type="ECO:0000313" key="1">
    <source>
        <dbReference type="EMBL" id="MEK9501312.1"/>
    </source>
</evidence>
<dbReference type="PROSITE" id="PS51257">
    <property type="entry name" value="PROKAR_LIPOPROTEIN"/>
    <property type="match status" value="1"/>
</dbReference>
<proteinExistence type="predicted"/>
<dbReference type="Proteomes" id="UP001484239">
    <property type="component" value="Unassembled WGS sequence"/>
</dbReference>
<sequence length="133" mass="14088">MTRRMGYPSLFALALVAVLTGCGSTSGTGRSGADTLTEREIQDVVAANLYEVVEKLRPRWLQVRATTSLSTAAPAEIGVFVGQSHQGGVEILRTMTRDGIVGMRYMDGTRASAVLRSAGGTAFAGAIIIDRVR</sequence>
<comment type="caution">
    <text evidence="1">The sequence shown here is derived from an EMBL/GenBank/DDBJ whole genome shotgun (WGS) entry which is preliminary data.</text>
</comment>
<organism evidence="1 2">
    <name type="scientific">Gaopeijia maritima</name>
    <dbReference type="NCBI Taxonomy" id="3119007"/>
    <lineage>
        <taxon>Bacteria</taxon>
        <taxon>Pseudomonadati</taxon>
        <taxon>Gemmatimonadota</taxon>
        <taxon>Longimicrobiia</taxon>
        <taxon>Gaopeijiales</taxon>
        <taxon>Gaopeijiaceae</taxon>
        <taxon>Gaopeijia</taxon>
    </lineage>
</organism>
<evidence type="ECO:0008006" key="3">
    <source>
        <dbReference type="Google" id="ProtNLM"/>
    </source>
</evidence>
<accession>A0ABU9E995</accession>
<dbReference type="EMBL" id="JBBHLI010000005">
    <property type="protein sequence ID" value="MEK9501312.1"/>
    <property type="molecule type" value="Genomic_DNA"/>
</dbReference>
<keyword evidence="2" id="KW-1185">Reference proteome</keyword>
<dbReference type="RefSeq" id="WP_405275981.1">
    <property type="nucleotide sequence ID" value="NZ_CP144380.1"/>
</dbReference>